<dbReference type="Pfam" id="PF13374">
    <property type="entry name" value="TPR_10"/>
    <property type="match status" value="1"/>
</dbReference>
<dbReference type="GO" id="GO:0043531">
    <property type="term" value="F:ADP binding"/>
    <property type="evidence" value="ECO:0007669"/>
    <property type="project" value="InterPro"/>
</dbReference>
<dbReference type="EMBL" id="BONY01000076">
    <property type="protein sequence ID" value="GIH09791.1"/>
    <property type="molecule type" value="Genomic_DNA"/>
</dbReference>
<dbReference type="AlphaFoldDB" id="A0A8J3VLA4"/>
<dbReference type="PROSITE" id="PS50005">
    <property type="entry name" value="TPR"/>
    <property type="match status" value="1"/>
</dbReference>
<dbReference type="SUPFAM" id="SSF48452">
    <property type="entry name" value="TPR-like"/>
    <property type="match status" value="3"/>
</dbReference>
<dbReference type="PRINTS" id="PR00364">
    <property type="entry name" value="DISEASERSIST"/>
</dbReference>
<comment type="caution">
    <text evidence="2">The sequence shown here is derived from an EMBL/GenBank/DDBJ whole genome shotgun (WGS) entry which is preliminary data.</text>
</comment>
<proteinExistence type="predicted"/>
<gene>
    <name evidence="2" type="ORF">Rhe02_78580</name>
</gene>
<evidence type="ECO:0000256" key="1">
    <source>
        <dbReference type="PROSITE-ProRule" id="PRU00339"/>
    </source>
</evidence>
<dbReference type="InterPro" id="IPR011990">
    <property type="entry name" value="TPR-like_helical_dom_sf"/>
</dbReference>
<dbReference type="InterPro" id="IPR042197">
    <property type="entry name" value="Apaf_helical"/>
</dbReference>
<feature type="repeat" description="TPR" evidence="1">
    <location>
        <begin position="815"/>
        <end position="848"/>
    </location>
</feature>
<reference evidence="2" key="1">
    <citation type="submission" date="2021-01" db="EMBL/GenBank/DDBJ databases">
        <title>Whole genome shotgun sequence of Rhizocola hellebori NBRC 109834.</title>
        <authorList>
            <person name="Komaki H."/>
            <person name="Tamura T."/>
        </authorList>
    </citation>
    <scope>NUCLEOTIDE SEQUENCE</scope>
    <source>
        <strain evidence="2">NBRC 109834</strain>
    </source>
</reference>
<evidence type="ECO:0000313" key="3">
    <source>
        <dbReference type="Proteomes" id="UP000612899"/>
    </source>
</evidence>
<dbReference type="InterPro" id="IPR019734">
    <property type="entry name" value="TPR_rpt"/>
</dbReference>
<dbReference type="InterPro" id="IPR027417">
    <property type="entry name" value="P-loop_NTPase"/>
</dbReference>
<keyword evidence="3" id="KW-1185">Reference proteome</keyword>
<organism evidence="2 3">
    <name type="scientific">Rhizocola hellebori</name>
    <dbReference type="NCBI Taxonomy" id="1392758"/>
    <lineage>
        <taxon>Bacteria</taxon>
        <taxon>Bacillati</taxon>
        <taxon>Actinomycetota</taxon>
        <taxon>Actinomycetes</taxon>
        <taxon>Micromonosporales</taxon>
        <taxon>Micromonosporaceae</taxon>
        <taxon>Rhizocola</taxon>
    </lineage>
</organism>
<dbReference type="Gene3D" id="3.40.50.300">
    <property type="entry name" value="P-loop containing nucleotide triphosphate hydrolases"/>
    <property type="match status" value="1"/>
</dbReference>
<sequence>MGLATEQASAQQRWPGWLELVRVHPWRSLAVFTAIAMGSAVLIAALPRRARSDVEYELSSGIYEPQRQCGRLVDADGQEAPEHPRNGLPRDTATFTGRAEDLARILAAAREATDGQRTVAVHAIDGMAGVGKTTLVVHAGHRLAKLFPDGQLFIDLYAHTAGHTPVAPSDALASLLLANGLAPQLLPATLEERAALWRGRLAGRKVLLVLDNAASYEQVLPLLPGAGQCLVLVTSRRRLAALDAVVLALDTLPAEQASSLFVRLSGRDVSEMDPIEVDQVVRLCGCLPLAVSLVAGRLRHHPTWKGADVIADLTATESRLETIRAESKAAAAAFDLSHRYLPAERQLLFRRLGLHPGADVDAYAAAALADLPLLRVQEHLELLYDEHLLEEPSRGRYRMHDLVRDYSRTLAATEEAHQRDLARERLYDYYQSTAALADQQIARDPRVASAAPANWAGTAPDVSTIHRALVWMRSEQANLFDCIRAAQKDARHRRVVGLASAAAGYLFHDGLYRPAAELHRAAISAAQAVGDQSGEAGAYYDLAPMLYCTGDTEGAAAALRRAVDMYREIGQPLGEANSLKELAFVTHVAGDSATAKPMQEEAVALYQELGQPLGEANALNYLGYTLLADDYAGAIDALTRSLGIYRQLNDRHGTADALQHLGDAWSCTGQLARAVEANEQALPIFRELGDRLRERNALLSLAYALRLLGDFQRANSVAEEALAICRDLGEWSGEVHCLTTLAALRLSTGNPQDAITMLAGPLRFYHDQQNETAYATTLDYLAQAHNALGDHAKADELWQLALQIYRRLNERLGHAEVLNNLGALNLELGDLQQAQRYHQNALQIAREIHAPIEEAHALRGLGRCALRHNEIDTSLDQLRQAQRIFEQTGAYQSKEVAIEIIDISRTNSKRRSPIGKWIRRI</sequence>
<protein>
    <submittedName>
        <fullName evidence="2">ATPase</fullName>
    </submittedName>
</protein>
<dbReference type="SMART" id="SM00028">
    <property type="entry name" value="TPR"/>
    <property type="match status" value="7"/>
</dbReference>
<keyword evidence="1" id="KW-0802">TPR repeat</keyword>
<dbReference type="PANTHER" id="PTHR47691:SF3">
    <property type="entry name" value="HTH-TYPE TRANSCRIPTIONAL REGULATOR RV0890C-RELATED"/>
    <property type="match status" value="1"/>
</dbReference>
<dbReference type="SUPFAM" id="SSF52540">
    <property type="entry name" value="P-loop containing nucleoside triphosphate hydrolases"/>
    <property type="match status" value="1"/>
</dbReference>
<evidence type="ECO:0000313" key="2">
    <source>
        <dbReference type="EMBL" id="GIH09791.1"/>
    </source>
</evidence>
<dbReference type="Gene3D" id="1.10.8.430">
    <property type="entry name" value="Helical domain of apoptotic protease-activating factors"/>
    <property type="match status" value="1"/>
</dbReference>
<dbReference type="Pfam" id="PF13424">
    <property type="entry name" value="TPR_12"/>
    <property type="match status" value="1"/>
</dbReference>
<dbReference type="Gene3D" id="1.25.40.10">
    <property type="entry name" value="Tetratricopeptide repeat domain"/>
    <property type="match status" value="2"/>
</dbReference>
<dbReference type="Proteomes" id="UP000612899">
    <property type="component" value="Unassembled WGS sequence"/>
</dbReference>
<dbReference type="PANTHER" id="PTHR47691">
    <property type="entry name" value="REGULATOR-RELATED"/>
    <property type="match status" value="1"/>
</dbReference>
<name>A0A8J3VLA4_9ACTN</name>
<accession>A0A8J3VLA4</accession>